<dbReference type="GO" id="GO:0046872">
    <property type="term" value="F:metal ion binding"/>
    <property type="evidence" value="ECO:0007669"/>
    <property type="project" value="UniProtKB-KW"/>
</dbReference>
<evidence type="ECO:0000256" key="2">
    <source>
        <dbReference type="ARBA" id="ARBA00022679"/>
    </source>
</evidence>
<keyword evidence="4 6" id="KW-1133">Transmembrane helix</keyword>
<comment type="pathway">
    <text evidence="6">Cell wall biogenesis; peptidoglycan biosynthesis.</text>
</comment>
<feature type="binding site" evidence="7">
    <location>
        <position position="192"/>
    </location>
    <ligand>
        <name>Mg(2+)</name>
        <dbReference type="ChEBI" id="CHEBI:18420"/>
    </ligand>
</feature>
<dbReference type="GO" id="GO:0008360">
    <property type="term" value="P:regulation of cell shape"/>
    <property type="evidence" value="ECO:0007669"/>
    <property type="project" value="UniProtKB-KW"/>
</dbReference>
<dbReference type="UniPathway" id="UPA00219"/>
<dbReference type="STRING" id="1798471.A3A21_03605"/>
<dbReference type="InterPro" id="IPR003524">
    <property type="entry name" value="PNAcMuramoyl-5peptid_Trfase"/>
</dbReference>
<keyword evidence="6" id="KW-0573">Peptidoglycan synthesis</keyword>
<feature type="transmembrane region" description="Helical" evidence="6">
    <location>
        <begin position="139"/>
        <end position="155"/>
    </location>
</feature>
<comment type="similarity">
    <text evidence="6">Belongs to the glycosyltransferase 4 family. MraY subfamily.</text>
</comment>
<dbReference type="CDD" id="cd06852">
    <property type="entry name" value="GT_MraY"/>
    <property type="match status" value="1"/>
</dbReference>
<evidence type="ECO:0000256" key="6">
    <source>
        <dbReference type="HAMAP-Rule" id="MF_00038"/>
    </source>
</evidence>
<feature type="transmembrane region" description="Helical" evidence="6">
    <location>
        <begin position="61"/>
        <end position="82"/>
    </location>
</feature>
<dbReference type="PANTHER" id="PTHR22926:SF5">
    <property type="entry name" value="PHOSPHO-N-ACETYLMURAMOYL-PENTAPEPTIDE-TRANSFERASE HOMOLOG"/>
    <property type="match status" value="1"/>
</dbReference>
<evidence type="ECO:0000256" key="5">
    <source>
        <dbReference type="ARBA" id="ARBA00023136"/>
    </source>
</evidence>
<dbReference type="AlphaFoldDB" id="A0A1F6BXT2"/>
<keyword evidence="6 7" id="KW-0460">Magnesium</keyword>
<keyword evidence="6" id="KW-0131">Cell cycle</keyword>
<feature type="transmembrane region" description="Helical" evidence="6">
    <location>
        <begin position="225"/>
        <end position="241"/>
    </location>
</feature>
<comment type="function">
    <text evidence="6">Catalyzes the initial step of the lipid cycle reactions in the biosynthesis of the cell wall peptidoglycan: transfers peptidoglycan precursor phospho-MurNAc-pentapeptide from UDP-MurNAc-pentapeptide onto the lipid carrier undecaprenyl phosphate, yielding undecaprenyl-pyrophosphoryl-MurNAc-pentapeptide, known as lipid I.</text>
</comment>
<keyword evidence="6" id="KW-0132">Cell division</keyword>
<dbReference type="EC" id="2.7.8.13" evidence="6"/>
<evidence type="ECO:0000256" key="4">
    <source>
        <dbReference type="ARBA" id="ARBA00022989"/>
    </source>
</evidence>
<keyword evidence="2 6" id="KW-0808">Transferase</keyword>
<accession>A0A1F6BXT2</accession>
<feature type="transmembrane region" description="Helical" evidence="6">
    <location>
        <begin position="274"/>
        <end position="295"/>
    </location>
</feature>
<dbReference type="GO" id="GO:0051992">
    <property type="term" value="F:UDP-N-acetylmuramoyl-L-alanyl-D-glutamyl-meso-2,6-diaminopimelyl-D-alanyl-D-alanine:undecaprenyl-phosphate transferase activity"/>
    <property type="evidence" value="ECO:0007669"/>
    <property type="project" value="RHEA"/>
</dbReference>
<dbReference type="PANTHER" id="PTHR22926">
    <property type="entry name" value="PHOSPHO-N-ACETYLMURAMOYL-PENTAPEPTIDE-TRANSFERASE"/>
    <property type="match status" value="1"/>
</dbReference>
<comment type="subcellular location">
    <subcellularLocation>
        <location evidence="6">Cell membrane</location>
        <topology evidence="6">Multi-pass membrane protein</topology>
    </subcellularLocation>
    <subcellularLocation>
        <location evidence="1">Membrane</location>
        <topology evidence="1">Multi-pass membrane protein</topology>
    </subcellularLocation>
</comment>
<dbReference type="Proteomes" id="UP000176996">
    <property type="component" value="Unassembled WGS sequence"/>
</dbReference>
<dbReference type="HAMAP" id="MF_00038">
    <property type="entry name" value="MraY"/>
    <property type="match status" value="1"/>
</dbReference>
<reference evidence="8 9" key="1">
    <citation type="journal article" date="2016" name="Nat. Commun.">
        <title>Thousands of microbial genomes shed light on interconnected biogeochemical processes in an aquifer system.</title>
        <authorList>
            <person name="Anantharaman K."/>
            <person name="Brown C.T."/>
            <person name="Hug L.A."/>
            <person name="Sharon I."/>
            <person name="Castelle C.J."/>
            <person name="Probst A.J."/>
            <person name="Thomas B.C."/>
            <person name="Singh A."/>
            <person name="Wilkins M.J."/>
            <person name="Karaoz U."/>
            <person name="Brodie E.L."/>
            <person name="Williams K.H."/>
            <person name="Hubbard S.S."/>
            <person name="Banfield J.F."/>
        </authorList>
    </citation>
    <scope>NUCLEOTIDE SEQUENCE [LARGE SCALE GENOMIC DNA]</scope>
</reference>
<feature type="transmembrane region" description="Helical" evidence="6">
    <location>
        <begin position="102"/>
        <end position="127"/>
    </location>
</feature>
<dbReference type="GO" id="GO:0005886">
    <property type="term" value="C:plasma membrane"/>
    <property type="evidence" value="ECO:0007669"/>
    <property type="project" value="UniProtKB-SubCell"/>
</dbReference>
<name>A0A1F6BXT2_9BACT</name>
<dbReference type="EMBL" id="MFKK01000009">
    <property type="protein sequence ID" value="OGG41721.1"/>
    <property type="molecule type" value="Genomic_DNA"/>
</dbReference>
<feature type="transmembrane region" description="Helical" evidence="6">
    <location>
        <begin position="6"/>
        <end position="31"/>
    </location>
</feature>
<dbReference type="GO" id="GO:0008963">
    <property type="term" value="F:phospho-N-acetylmuramoyl-pentapeptide-transferase activity"/>
    <property type="evidence" value="ECO:0007669"/>
    <property type="project" value="UniProtKB-UniRule"/>
</dbReference>
<dbReference type="Pfam" id="PF00953">
    <property type="entry name" value="Glycos_transf_4"/>
    <property type="match status" value="1"/>
</dbReference>
<keyword evidence="6" id="KW-1003">Cell membrane</keyword>
<keyword evidence="5 6" id="KW-0472">Membrane</keyword>
<sequence length="348" mass="38783">MIIFEAVRVLIMFALSFLVALFLTPIALYFLEKFDIRKKNIRDAGSAPVFHQLHKGKSGTVTMAGVIVWVTVLGIALFFFAFKGFLNGFAEYFNFVDRAETYLPLAALFLAALLGMADDLLGVFGIGKKGGGLSVFHRILLYSFVALLGAFWFYYRLGWDVFSVPFFGTFSLGPWYILVFVFILVATAFSANETDGLDGLAAGTLFFAFGAMVIVSFILQRYNLAVMNAAILGALLAFLWFNIYPARFFMGDTGSMSLGITLGVVAMLTNTALFLPFFAFILLLESFSVIVQVVSKKIRGKRVFRSAPIHHHFEAIGWHESQVTMRFWIVSAVMAVFGLVLFFLERFA</sequence>
<feature type="transmembrane region" description="Helical" evidence="6">
    <location>
        <begin position="199"/>
        <end position="219"/>
    </location>
</feature>
<keyword evidence="3 6" id="KW-0812">Transmembrane</keyword>
<keyword evidence="6 7" id="KW-0479">Metal-binding</keyword>
<evidence type="ECO:0000256" key="1">
    <source>
        <dbReference type="ARBA" id="ARBA00004141"/>
    </source>
</evidence>
<dbReference type="GO" id="GO:0009252">
    <property type="term" value="P:peptidoglycan biosynthetic process"/>
    <property type="evidence" value="ECO:0007669"/>
    <property type="project" value="UniProtKB-UniRule"/>
</dbReference>
<evidence type="ECO:0000256" key="7">
    <source>
        <dbReference type="PIRSR" id="PIRSR600715-1"/>
    </source>
</evidence>
<comment type="catalytic activity">
    <reaction evidence="6">
        <text>UDP-N-acetyl-alpha-D-muramoyl-L-alanyl-gamma-D-glutamyl-meso-2,6-diaminopimeloyl-D-alanyl-D-alanine + di-trans,octa-cis-undecaprenyl phosphate = di-trans,octa-cis-undecaprenyl diphospho-N-acetyl-alpha-D-muramoyl-L-alanyl-D-glutamyl-meso-2,6-diaminopimeloyl-D-alanyl-D-alanine + UMP</text>
        <dbReference type="Rhea" id="RHEA:28386"/>
        <dbReference type="ChEBI" id="CHEBI:57865"/>
        <dbReference type="ChEBI" id="CHEBI:60392"/>
        <dbReference type="ChEBI" id="CHEBI:61386"/>
        <dbReference type="ChEBI" id="CHEBI:61387"/>
        <dbReference type="EC" id="2.7.8.13"/>
    </reaction>
</comment>
<comment type="caution">
    <text evidence="8">The sequence shown here is derived from an EMBL/GenBank/DDBJ whole genome shotgun (WGS) entry which is preliminary data.</text>
</comment>
<organism evidence="8 9">
    <name type="scientific">Candidatus Jorgensenbacteria bacterium RIFCSPLOWO2_01_FULL_45_25b</name>
    <dbReference type="NCBI Taxonomy" id="1798471"/>
    <lineage>
        <taxon>Bacteria</taxon>
        <taxon>Candidatus Joergenseniibacteriota</taxon>
    </lineage>
</organism>
<evidence type="ECO:0000313" key="8">
    <source>
        <dbReference type="EMBL" id="OGG41721.1"/>
    </source>
</evidence>
<feature type="transmembrane region" description="Helical" evidence="6">
    <location>
        <begin position="327"/>
        <end position="344"/>
    </location>
</feature>
<dbReference type="GO" id="GO:0051301">
    <property type="term" value="P:cell division"/>
    <property type="evidence" value="ECO:0007669"/>
    <property type="project" value="UniProtKB-KW"/>
</dbReference>
<evidence type="ECO:0000256" key="3">
    <source>
        <dbReference type="ARBA" id="ARBA00022692"/>
    </source>
</evidence>
<keyword evidence="6" id="KW-0961">Cell wall biogenesis/degradation</keyword>
<protein>
    <recommendedName>
        <fullName evidence="6">Phospho-N-acetylmuramoyl-pentapeptide-transferase</fullName>
        <ecNumber evidence="6">2.7.8.13</ecNumber>
    </recommendedName>
    <alternativeName>
        <fullName evidence="6">UDP-MurNAc-pentapeptide phosphotransferase</fullName>
    </alternativeName>
</protein>
<feature type="binding site" evidence="7">
    <location>
        <position position="252"/>
    </location>
    <ligand>
        <name>Mg(2+)</name>
        <dbReference type="ChEBI" id="CHEBI:18420"/>
    </ligand>
</feature>
<proteinExistence type="inferred from homology"/>
<gene>
    <name evidence="6" type="primary">mraY</name>
    <name evidence="8" type="ORF">A3A21_03605</name>
</gene>
<dbReference type="InterPro" id="IPR000715">
    <property type="entry name" value="Glycosyl_transferase_4"/>
</dbReference>
<dbReference type="GO" id="GO:0071555">
    <property type="term" value="P:cell wall organization"/>
    <property type="evidence" value="ECO:0007669"/>
    <property type="project" value="UniProtKB-KW"/>
</dbReference>
<evidence type="ECO:0000313" key="9">
    <source>
        <dbReference type="Proteomes" id="UP000176996"/>
    </source>
</evidence>
<comment type="cofactor">
    <cofactor evidence="6 7">
        <name>Mg(2+)</name>
        <dbReference type="ChEBI" id="CHEBI:18420"/>
    </cofactor>
</comment>
<keyword evidence="6" id="KW-0133">Cell shape</keyword>